<comment type="caution">
    <text evidence="2">The sequence shown here is derived from an EMBL/GenBank/DDBJ whole genome shotgun (WGS) entry which is preliminary data.</text>
</comment>
<evidence type="ECO:0000313" key="3">
    <source>
        <dbReference type="Proteomes" id="UP001457282"/>
    </source>
</evidence>
<dbReference type="AlphaFoldDB" id="A0AAW1WDM1"/>
<keyword evidence="3" id="KW-1185">Reference proteome</keyword>
<proteinExistence type="predicted"/>
<dbReference type="PANTHER" id="PTHR35109:SF2">
    <property type="entry name" value="LATE EMBRYOGENESIS ABUNDANT PROTEIN"/>
    <property type="match status" value="1"/>
</dbReference>
<dbReference type="EMBL" id="JBEDUW010000006">
    <property type="protein sequence ID" value="KAK9922869.1"/>
    <property type="molecule type" value="Genomic_DNA"/>
</dbReference>
<dbReference type="Proteomes" id="UP001457282">
    <property type="component" value="Unassembled WGS sequence"/>
</dbReference>
<evidence type="ECO:0000256" key="1">
    <source>
        <dbReference type="SAM" id="MobiDB-lite"/>
    </source>
</evidence>
<name>A0AAW1WDM1_RUBAR</name>
<gene>
    <name evidence="2" type="ORF">M0R45_031309</name>
</gene>
<evidence type="ECO:0000313" key="2">
    <source>
        <dbReference type="EMBL" id="KAK9922869.1"/>
    </source>
</evidence>
<organism evidence="2 3">
    <name type="scientific">Rubus argutus</name>
    <name type="common">Southern blackberry</name>
    <dbReference type="NCBI Taxonomy" id="59490"/>
    <lineage>
        <taxon>Eukaryota</taxon>
        <taxon>Viridiplantae</taxon>
        <taxon>Streptophyta</taxon>
        <taxon>Embryophyta</taxon>
        <taxon>Tracheophyta</taxon>
        <taxon>Spermatophyta</taxon>
        <taxon>Magnoliopsida</taxon>
        <taxon>eudicotyledons</taxon>
        <taxon>Gunneridae</taxon>
        <taxon>Pentapetalae</taxon>
        <taxon>rosids</taxon>
        <taxon>fabids</taxon>
        <taxon>Rosales</taxon>
        <taxon>Rosaceae</taxon>
        <taxon>Rosoideae</taxon>
        <taxon>Rosoideae incertae sedis</taxon>
        <taxon>Rubus</taxon>
    </lineage>
</organism>
<reference evidence="2 3" key="1">
    <citation type="journal article" date="2023" name="G3 (Bethesda)">
        <title>A chromosome-length genome assembly and annotation of blackberry (Rubus argutus, cv. 'Hillquist').</title>
        <authorList>
            <person name="Bruna T."/>
            <person name="Aryal R."/>
            <person name="Dudchenko O."/>
            <person name="Sargent D.J."/>
            <person name="Mead D."/>
            <person name="Buti M."/>
            <person name="Cavallini A."/>
            <person name="Hytonen T."/>
            <person name="Andres J."/>
            <person name="Pham M."/>
            <person name="Weisz D."/>
            <person name="Mascagni F."/>
            <person name="Usai G."/>
            <person name="Natali L."/>
            <person name="Bassil N."/>
            <person name="Fernandez G.E."/>
            <person name="Lomsadze A."/>
            <person name="Armour M."/>
            <person name="Olukolu B."/>
            <person name="Poorten T."/>
            <person name="Britton C."/>
            <person name="Davik J."/>
            <person name="Ashrafi H."/>
            <person name="Aiden E.L."/>
            <person name="Borodovsky M."/>
            <person name="Worthington M."/>
        </authorList>
    </citation>
    <scope>NUCLEOTIDE SEQUENCE [LARGE SCALE GENOMIC DNA]</scope>
    <source>
        <strain evidence="2">PI 553951</strain>
    </source>
</reference>
<feature type="region of interest" description="Disordered" evidence="1">
    <location>
        <begin position="44"/>
        <end position="63"/>
    </location>
</feature>
<dbReference type="Pfam" id="PF03242">
    <property type="entry name" value="LEA_3a"/>
    <property type="match status" value="1"/>
</dbReference>
<dbReference type="PANTHER" id="PTHR35109">
    <property type="entry name" value="GLUTAMATE RACEMASE"/>
    <property type="match status" value="1"/>
</dbReference>
<accession>A0AAW1WDM1</accession>
<dbReference type="InterPro" id="IPR004926">
    <property type="entry name" value="LEA_3a"/>
</dbReference>
<protein>
    <submittedName>
        <fullName evidence="2">Uncharacterized protein</fullName>
    </submittedName>
</protein>
<sequence length="99" mass="11126">MATAFARGAQTTNTMVIKPVGRKAFHKKSTSADMIRETRKFEGEEMKNKSHMGMGSENEGNISWVPHERTGIYYPKGQEKVMDEISPAAARDMGVNWFT</sequence>